<dbReference type="EMBL" id="JADKNH010000001">
    <property type="protein sequence ID" value="MBF4692020.1"/>
    <property type="molecule type" value="Genomic_DNA"/>
</dbReference>
<accession>A0ABR9ZNH1</accession>
<gene>
    <name evidence="1" type="ORF">ISU02_02770</name>
</gene>
<dbReference type="Proteomes" id="UP000614200">
    <property type="component" value="Unassembled WGS sequence"/>
</dbReference>
<proteinExistence type="predicted"/>
<evidence type="ECO:0000313" key="2">
    <source>
        <dbReference type="Proteomes" id="UP000614200"/>
    </source>
</evidence>
<comment type="caution">
    <text evidence="1">The sequence shown here is derived from an EMBL/GenBank/DDBJ whole genome shotgun (WGS) entry which is preliminary data.</text>
</comment>
<evidence type="ECO:0008006" key="3">
    <source>
        <dbReference type="Google" id="ProtNLM"/>
    </source>
</evidence>
<keyword evidence="2" id="KW-1185">Reference proteome</keyword>
<sequence>MKILTIGSFYDHEFSENIAFRSATSFLDYDIALIDFQYILSEYSCITTGNGNYMGHKCLNNDDSVRIMEDIKRRKLEIDELLKMGRTIIVFTPIKQICYIYTGKSEYSGNGKNTRTTRIVTDIDLLSILPIEIDTIEAQGSNLTIKNKDIFNEINKKFSNFLKYNAYFREPIGTPIWFIKNTNKVVGSYLNIEKGHLIFLPQFEDDEENEEIEMNFLKEIILLVDKLKQDNGDYTLPEWSESFLLPKELDISNTIKDSEVELNALLNRITLQKEMLSKIQENKLLFTGTGRSLEIKVNEVLSEIGFSVVEGETGRDDLIIKYDDKIAVVEIKGVSKSAAEKHAAQLEKWVSGYIAEKEVSPKGILIVNAFKDLPLSERIEEFFPKQMIKYSSSRNHCLLSGIQLLGIYYHILDHPSDKEIIISKIFNTSGVFDGFSEWANFVDEKKNRFS</sequence>
<name>A0ABR9ZNH1_9FIRM</name>
<protein>
    <recommendedName>
        <fullName evidence="3">DUF91 domain-containing protein</fullName>
    </recommendedName>
</protein>
<organism evidence="1 2">
    <name type="scientific">Fusibacter ferrireducens</name>
    <dbReference type="NCBI Taxonomy" id="2785058"/>
    <lineage>
        <taxon>Bacteria</taxon>
        <taxon>Bacillati</taxon>
        <taxon>Bacillota</taxon>
        <taxon>Clostridia</taxon>
        <taxon>Eubacteriales</taxon>
        <taxon>Eubacteriales Family XII. Incertae Sedis</taxon>
        <taxon>Fusibacter</taxon>
    </lineage>
</organism>
<evidence type="ECO:0000313" key="1">
    <source>
        <dbReference type="EMBL" id="MBF4692020.1"/>
    </source>
</evidence>
<dbReference type="RefSeq" id="WP_194700245.1">
    <property type="nucleotide sequence ID" value="NZ_JADKNH010000001.1"/>
</dbReference>
<reference evidence="1 2" key="1">
    <citation type="submission" date="2020-11" db="EMBL/GenBank/DDBJ databases">
        <title>Fusibacter basophilias sp. nov.</title>
        <authorList>
            <person name="Qiu D."/>
        </authorList>
    </citation>
    <scope>NUCLEOTIDE SEQUENCE [LARGE SCALE GENOMIC DNA]</scope>
    <source>
        <strain evidence="1 2">Q10-2</strain>
    </source>
</reference>